<dbReference type="Pfam" id="PF08240">
    <property type="entry name" value="ADH_N"/>
    <property type="match status" value="1"/>
</dbReference>
<dbReference type="Gene3D" id="3.40.50.720">
    <property type="entry name" value="NAD(P)-binding Rossmann-like Domain"/>
    <property type="match status" value="1"/>
</dbReference>
<gene>
    <name evidence="2" type="ORF">CC80DRAFT_548087</name>
</gene>
<accession>A0A6A5TVX8</accession>
<dbReference type="EMBL" id="ML976991">
    <property type="protein sequence ID" value="KAF1956588.1"/>
    <property type="molecule type" value="Genomic_DNA"/>
</dbReference>
<dbReference type="InterPro" id="IPR050700">
    <property type="entry name" value="YIM1/Zinc_Alcohol_DH_Fams"/>
</dbReference>
<evidence type="ECO:0000313" key="2">
    <source>
        <dbReference type="EMBL" id="KAF1956588.1"/>
    </source>
</evidence>
<reference evidence="2" key="1">
    <citation type="journal article" date="2020" name="Stud. Mycol.">
        <title>101 Dothideomycetes genomes: a test case for predicting lifestyles and emergence of pathogens.</title>
        <authorList>
            <person name="Haridas S."/>
            <person name="Albert R."/>
            <person name="Binder M."/>
            <person name="Bloem J."/>
            <person name="Labutti K."/>
            <person name="Salamov A."/>
            <person name="Andreopoulos B."/>
            <person name="Baker S."/>
            <person name="Barry K."/>
            <person name="Bills G."/>
            <person name="Bluhm B."/>
            <person name="Cannon C."/>
            <person name="Castanera R."/>
            <person name="Culley D."/>
            <person name="Daum C."/>
            <person name="Ezra D."/>
            <person name="Gonzalez J."/>
            <person name="Henrissat B."/>
            <person name="Kuo A."/>
            <person name="Liang C."/>
            <person name="Lipzen A."/>
            <person name="Lutzoni F."/>
            <person name="Magnuson J."/>
            <person name="Mondo S."/>
            <person name="Nolan M."/>
            <person name="Ohm R."/>
            <person name="Pangilinan J."/>
            <person name="Park H.-J."/>
            <person name="Ramirez L."/>
            <person name="Alfaro M."/>
            <person name="Sun H."/>
            <person name="Tritt A."/>
            <person name="Yoshinaga Y."/>
            <person name="Zwiers L.-H."/>
            <person name="Turgeon B."/>
            <person name="Goodwin S."/>
            <person name="Spatafora J."/>
            <person name="Crous P."/>
            <person name="Grigoriev I."/>
        </authorList>
    </citation>
    <scope>NUCLEOTIDE SEQUENCE</scope>
    <source>
        <strain evidence="2">CBS 675.92</strain>
    </source>
</reference>
<organism evidence="2 3">
    <name type="scientific">Byssothecium circinans</name>
    <dbReference type="NCBI Taxonomy" id="147558"/>
    <lineage>
        <taxon>Eukaryota</taxon>
        <taxon>Fungi</taxon>
        <taxon>Dikarya</taxon>
        <taxon>Ascomycota</taxon>
        <taxon>Pezizomycotina</taxon>
        <taxon>Dothideomycetes</taxon>
        <taxon>Pleosporomycetidae</taxon>
        <taxon>Pleosporales</taxon>
        <taxon>Massarineae</taxon>
        <taxon>Massarinaceae</taxon>
        <taxon>Byssothecium</taxon>
    </lineage>
</organism>
<dbReference type="OrthoDB" id="201656at2759"/>
<keyword evidence="3" id="KW-1185">Reference proteome</keyword>
<evidence type="ECO:0000259" key="1">
    <source>
        <dbReference type="Pfam" id="PF08240"/>
    </source>
</evidence>
<dbReference type="GO" id="GO:0005739">
    <property type="term" value="C:mitochondrion"/>
    <property type="evidence" value="ECO:0007669"/>
    <property type="project" value="TreeGrafter"/>
</dbReference>
<sequence length="198" mass="21422">MPNTATLPESTKALTYKTPASLPHLTELPLPLPDANQLIKTHHAAINPVDIQLWGNPVLGRLAGKKGKGPGYTCPGAVVAVGDAVKEEKGRKWEVGDEVFGLLNRPTGPGTFAVYITIMPSSAIAKKPGAWSWEEAAAVLLLVLNAFACLNRLHKQNGKGGRGKWGMWCTQLAKMFGSYRWDLLWEERGALAVVKSLE</sequence>
<dbReference type="InterPro" id="IPR013154">
    <property type="entry name" value="ADH-like_N"/>
</dbReference>
<dbReference type="PANTHER" id="PTHR11695:SF647">
    <property type="entry name" value="ENOYL REDUCTASE (ER) DOMAIN-CONTAINING PROTEIN"/>
    <property type="match status" value="1"/>
</dbReference>
<feature type="domain" description="Alcohol dehydrogenase-like N-terminal" evidence="1">
    <location>
        <begin position="37"/>
        <end position="127"/>
    </location>
</feature>
<protein>
    <submittedName>
        <fullName evidence="2">GroES-like protein</fullName>
    </submittedName>
</protein>
<proteinExistence type="predicted"/>
<dbReference type="AlphaFoldDB" id="A0A6A5TVX8"/>
<dbReference type="PANTHER" id="PTHR11695">
    <property type="entry name" value="ALCOHOL DEHYDROGENASE RELATED"/>
    <property type="match status" value="1"/>
</dbReference>
<evidence type="ECO:0000313" key="3">
    <source>
        <dbReference type="Proteomes" id="UP000800035"/>
    </source>
</evidence>
<name>A0A6A5TVX8_9PLEO</name>
<dbReference type="SUPFAM" id="SSF50129">
    <property type="entry name" value="GroES-like"/>
    <property type="match status" value="1"/>
</dbReference>
<dbReference type="InterPro" id="IPR011032">
    <property type="entry name" value="GroES-like_sf"/>
</dbReference>
<dbReference type="Gene3D" id="3.90.180.10">
    <property type="entry name" value="Medium-chain alcohol dehydrogenases, catalytic domain"/>
    <property type="match status" value="1"/>
</dbReference>
<dbReference type="Proteomes" id="UP000800035">
    <property type="component" value="Unassembled WGS sequence"/>
</dbReference>